<accession>A0A964T277</accession>
<dbReference type="NCBIfam" id="NF037995">
    <property type="entry name" value="TRAP_S1"/>
    <property type="match status" value="1"/>
</dbReference>
<feature type="chain" id="PRO_5037283032" evidence="2">
    <location>
        <begin position="28"/>
        <end position="350"/>
    </location>
</feature>
<reference evidence="3" key="1">
    <citation type="submission" date="2019-03" db="EMBL/GenBank/DDBJ databases">
        <title>Afifella sp. nov., isolated from activated sludge.</title>
        <authorList>
            <person name="Li Q."/>
            <person name="Liu Y."/>
        </authorList>
    </citation>
    <scope>NUCLEOTIDE SEQUENCE</scope>
    <source>
        <strain evidence="3">L72</strain>
    </source>
</reference>
<organism evidence="3 4">
    <name type="scientific">Propylenella binzhouense</name>
    <dbReference type="NCBI Taxonomy" id="2555902"/>
    <lineage>
        <taxon>Bacteria</taxon>
        <taxon>Pseudomonadati</taxon>
        <taxon>Pseudomonadota</taxon>
        <taxon>Alphaproteobacteria</taxon>
        <taxon>Hyphomicrobiales</taxon>
        <taxon>Propylenellaceae</taxon>
        <taxon>Propylenella</taxon>
    </lineage>
</organism>
<proteinExistence type="predicted"/>
<dbReference type="Proteomes" id="UP000773614">
    <property type="component" value="Unassembled WGS sequence"/>
</dbReference>
<keyword evidence="4" id="KW-1185">Reference proteome</keyword>
<dbReference type="GO" id="GO:0055085">
    <property type="term" value="P:transmembrane transport"/>
    <property type="evidence" value="ECO:0007669"/>
    <property type="project" value="InterPro"/>
</dbReference>
<evidence type="ECO:0000313" key="4">
    <source>
        <dbReference type="Proteomes" id="UP000773614"/>
    </source>
</evidence>
<dbReference type="InterPro" id="IPR018389">
    <property type="entry name" value="DctP_fam"/>
</dbReference>
<keyword evidence="1 2" id="KW-0732">Signal</keyword>
<feature type="signal peptide" evidence="2">
    <location>
        <begin position="1"/>
        <end position="27"/>
    </location>
</feature>
<protein>
    <submittedName>
        <fullName evidence="3">TRAP transporter substrate-binding protein</fullName>
    </submittedName>
</protein>
<dbReference type="AlphaFoldDB" id="A0A964T277"/>
<dbReference type="Gene3D" id="3.40.190.170">
    <property type="entry name" value="Bacterial extracellular solute-binding protein, family 7"/>
    <property type="match status" value="1"/>
</dbReference>
<dbReference type="PANTHER" id="PTHR33376">
    <property type="match status" value="1"/>
</dbReference>
<dbReference type="EMBL" id="SPKJ01000007">
    <property type="protein sequence ID" value="MYZ46900.1"/>
    <property type="molecule type" value="Genomic_DNA"/>
</dbReference>
<gene>
    <name evidence="3" type="ORF">E4O86_04140</name>
</gene>
<dbReference type="PANTHER" id="PTHR33376:SF15">
    <property type="entry name" value="BLL6794 PROTEIN"/>
    <property type="match status" value="1"/>
</dbReference>
<evidence type="ECO:0000256" key="2">
    <source>
        <dbReference type="SAM" id="SignalP"/>
    </source>
</evidence>
<evidence type="ECO:0000313" key="3">
    <source>
        <dbReference type="EMBL" id="MYZ46900.1"/>
    </source>
</evidence>
<comment type="caution">
    <text evidence="3">The sequence shown here is derived from an EMBL/GenBank/DDBJ whole genome shotgun (WGS) entry which is preliminary data.</text>
</comment>
<dbReference type="Pfam" id="PF03480">
    <property type="entry name" value="DctP"/>
    <property type="match status" value="1"/>
</dbReference>
<name>A0A964T277_9HYPH</name>
<dbReference type="InterPro" id="IPR038404">
    <property type="entry name" value="TRAP_DctP_sf"/>
</dbReference>
<evidence type="ECO:0000256" key="1">
    <source>
        <dbReference type="ARBA" id="ARBA00022729"/>
    </source>
</evidence>
<dbReference type="CDD" id="cd13665">
    <property type="entry name" value="PBP2_TRAP_Dctp3_4"/>
    <property type="match status" value="1"/>
</dbReference>
<sequence>MSVHMKTILKTLGVAALANLSIGLATAGAAAETVLTYSTWLPPGYVLNEPVLKPWSAEVEKVTEGRVRVEWLPKAVGSAAAQFDVVHDGLADVSIILPGYTPGRFPIMEIGELPLLENDPAVLSPSFYRVYDQYLKQLKPFEGTHVLSIWASTPTHIVNDSAIITDVAQLKGMKMRAPSATAVAIMNQLGIVPIQKPVSEMYELASTGVVDGTFFPFNPILDWKVQDIFKYVTVVDGGLGQSVLALLVNERKWNAISEEDRAAIMEISGEKLSLAAGKVYAKGEETSRKALEEGGVTIKDASAELMTQIEKALEPIDQAWIKKAEEEGLANAGEVLKAFRAELDKGAGAN</sequence>
<dbReference type="OrthoDB" id="7822595at2"/>